<evidence type="ECO:0000256" key="3">
    <source>
        <dbReference type="ARBA" id="ARBA00022806"/>
    </source>
</evidence>
<keyword evidence="7" id="KW-1185">Reference proteome</keyword>
<dbReference type="PANTHER" id="PTHR43788">
    <property type="entry name" value="DNA2/NAM7 HELICASE FAMILY MEMBER"/>
    <property type="match status" value="1"/>
</dbReference>
<dbReference type="Pfam" id="PF13087">
    <property type="entry name" value="AAA_12"/>
    <property type="match status" value="1"/>
</dbReference>
<dbReference type="Proteomes" id="UP000490939">
    <property type="component" value="Unassembled WGS sequence"/>
</dbReference>
<organism evidence="6 7">
    <name type="scientific">Venturia inaequalis</name>
    <name type="common">Apple scab fungus</name>
    <dbReference type="NCBI Taxonomy" id="5025"/>
    <lineage>
        <taxon>Eukaryota</taxon>
        <taxon>Fungi</taxon>
        <taxon>Dikarya</taxon>
        <taxon>Ascomycota</taxon>
        <taxon>Pezizomycotina</taxon>
        <taxon>Dothideomycetes</taxon>
        <taxon>Pleosporomycetidae</taxon>
        <taxon>Venturiales</taxon>
        <taxon>Venturiaceae</taxon>
        <taxon>Venturia</taxon>
    </lineage>
</organism>
<dbReference type="GO" id="GO:0043139">
    <property type="term" value="F:5'-3' DNA helicase activity"/>
    <property type="evidence" value="ECO:0007669"/>
    <property type="project" value="TreeGrafter"/>
</dbReference>
<dbReference type="InterPro" id="IPR027417">
    <property type="entry name" value="P-loop_NTPase"/>
</dbReference>
<comment type="caution">
    <text evidence="6">The sequence shown here is derived from an EMBL/GenBank/DDBJ whole genome shotgun (WGS) entry which is preliminary data.</text>
</comment>
<name>A0A8H3YNH6_VENIN</name>
<dbReference type="PANTHER" id="PTHR43788:SF8">
    <property type="entry name" value="DNA-BINDING PROTEIN SMUBP-2"/>
    <property type="match status" value="1"/>
</dbReference>
<proteinExistence type="predicted"/>
<evidence type="ECO:0000256" key="1">
    <source>
        <dbReference type="ARBA" id="ARBA00022741"/>
    </source>
</evidence>
<gene>
    <name evidence="6" type="ORF">EG327_011603</name>
</gene>
<reference evidence="6 7" key="1">
    <citation type="submission" date="2019-07" db="EMBL/GenBank/DDBJ databases">
        <title>Venturia inaequalis Genome Resource.</title>
        <authorList>
            <person name="Lichtner F.J."/>
        </authorList>
    </citation>
    <scope>NUCLEOTIDE SEQUENCE [LARGE SCALE GENOMIC DNA]</scope>
    <source>
        <strain evidence="6 7">DMI_063113</strain>
    </source>
</reference>
<dbReference type="AlphaFoldDB" id="A0A8H3YNH6"/>
<evidence type="ECO:0000259" key="5">
    <source>
        <dbReference type="Pfam" id="PF13087"/>
    </source>
</evidence>
<accession>A0A8H3YNH6</accession>
<dbReference type="InterPro" id="IPR050534">
    <property type="entry name" value="Coronavir_polyprotein_1ab"/>
</dbReference>
<dbReference type="InterPro" id="IPR041679">
    <property type="entry name" value="DNA2/NAM7-like_C"/>
</dbReference>
<evidence type="ECO:0000256" key="4">
    <source>
        <dbReference type="ARBA" id="ARBA00022840"/>
    </source>
</evidence>
<sequence length="192" mass="21985">MRYLDSGIEPSKIAIGTPYRAQVKVLTELRSKLVEFAMTRKGWQHLAHEIELIDIFTIDGKQGQEAEYVVLSLCISQSLRFLSDDTRFTLACTRARRALVIHCNAHSLDDYNKGRQWGYGNKAVKKGITYLRQAHINGVFDLDDMHDEWLPPATISNQRTLQRLYLPRPSTIVPFNLMADSRAPLPQVVVRF</sequence>
<dbReference type="SUPFAM" id="SSF52540">
    <property type="entry name" value="P-loop containing nucleoside triphosphate hydrolases"/>
    <property type="match status" value="1"/>
</dbReference>
<dbReference type="GO" id="GO:0005524">
    <property type="term" value="F:ATP binding"/>
    <property type="evidence" value="ECO:0007669"/>
    <property type="project" value="UniProtKB-KW"/>
</dbReference>
<evidence type="ECO:0000313" key="6">
    <source>
        <dbReference type="EMBL" id="KAE9967164.1"/>
    </source>
</evidence>
<dbReference type="GO" id="GO:0016787">
    <property type="term" value="F:hydrolase activity"/>
    <property type="evidence" value="ECO:0007669"/>
    <property type="project" value="UniProtKB-KW"/>
</dbReference>
<keyword evidence="2" id="KW-0378">Hydrolase</keyword>
<feature type="domain" description="DNA2/NAM7 helicase-like C-terminal" evidence="5">
    <location>
        <begin position="4"/>
        <end position="105"/>
    </location>
</feature>
<protein>
    <recommendedName>
        <fullName evidence="5">DNA2/NAM7 helicase-like C-terminal domain-containing protein</fullName>
    </recommendedName>
</protein>
<keyword evidence="1" id="KW-0547">Nucleotide-binding</keyword>
<dbReference type="Gene3D" id="3.40.50.300">
    <property type="entry name" value="P-loop containing nucleotide triphosphate hydrolases"/>
    <property type="match status" value="1"/>
</dbReference>
<dbReference type="EMBL" id="WNWR01000931">
    <property type="protein sequence ID" value="KAE9967164.1"/>
    <property type="molecule type" value="Genomic_DNA"/>
</dbReference>
<keyword evidence="4" id="KW-0067">ATP-binding</keyword>
<evidence type="ECO:0000313" key="7">
    <source>
        <dbReference type="Proteomes" id="UP000490939"/>
    </source>
</evidence>
<keyword evidence="3" id="KW-0347">Helicase</keyword>
<evidence type="ECO:0000256" key="2">
    <source>
        <dbReference type="ARBA" id="ARBA00022801"/>
    </source>
</evidence>